<name>A0AAD5XAN7_9FUNG</name>
<dbReference type="AlphaFoldDB" id="A0AAD5XAN7"/>
<gene>
    <name evidence="1" type="ORF">HK100_010579</name>
</gene>
<sequence>MTAVSRLEKGPKSAHIPELSSETAVYDEIRLLAKFTSDADCLQWSLVLHSILLEESEVVALLRKFPEHFPEWSKALLPLSP</sequence>
<accession>A0AAD5XAN7</accession>
<feature type="non-terminal residue" evidence="1">
    <location>
        <position position="81"/>
    </location>
</feature>
<organism evidence="1 2">
    <name type="scientific">Physocladia obscura</name>
    <dbReference type="NCBI Taxonomy" id="109957"/>
    <lineage>
        <taxon>Eukaryota</taxon>
        <taxon>Fungi</taxon>
        <taxon>Fungi incertae sedis</taxon>
        <taxon>Chytridiomycota</taxon>
        <taxon>Chytridiomycota incertae sedis</taxon>
        <taxon>Chytridiomycetes</taxon>
        <taxon>Chytridiales</taxon>
        <taxon>Chytriomycetaceae</taxon>
        <taxon>Physocladia</taxon>
    </lineage>
</organism>
<evidence type="ECO:0000313" key="1">
    <source>
        <dbReference type="EMBL" id="KAJ3078855.1"/>
    </source>
</evidence>
<proteinExistence type="predicted"/>
<reference evidence="1" key="1">
    <citation type="submission" date="2020-05" db="EMBL/GenBank/DDBJ databases">
        <title>Phylogenomic resolution of chytrid fungi.</title>
        <authorList>
            <person name="Stajich J.E."/>
            <person name="Amses K."/>
            <person name="Simmons R."/>
            <person name="Seto K."/>
            <person name="Myers J."/>
            <person name="Bonds A."/>
            <person name="Quandt C.A."/>
            <person name="Barry K."/>
            <person name="Liu P."/>
            <person name="Grigoriev I."/>
            <person name="Longcore J.E."/>
            <person name="James T.Y."/>
        </authorList>
    </citation>
    <scope>NUCLEOTIDE SEQUENCE</scope>
    <source>
        <strain evidence="1">JEL0513</strain>
    </source>
</reference>
<comment type="caution">
    <text evidence="1">The sequence shown here is derived from an EMBL/GenBank/DDBJ whole genome shotgun (WGS) entry which is preliminary data.</text>
</comment>
<protein>
    <submittedName>
        <fullName evidence="1">Uncharacterized protein</fullName>
    </submittedName>
</protein>
<dbReference type="Proteomes" id="UP001211907">
    <property type="component" value="Unassembled WGS sequence"/>
</dbReference>
<dbReference type="EMBL" id="JADGJH010005898">
    <property type="protein sequence ID" value="KAJ3078855.1"/>
    <property type="molecule type" value="Genomic_DNA"/>
</dbReference>
<evidence type="ECO:0000313" key="2">
    <source>
        <dbReference type="Proteomes" id="UP001211907"/>
    </source>
</evidence>
<keyword evidence="2" id="KW-1185">Reference proteome</keyword>